<name>A0ABX8SJT0_9ACTN</name>
<dbReference type="SMART" id="SM00487">
    <property type="entry name" value="DEXDc"/>
    <property type="match status" value="1"/>
</dbReference>
<dbReference type="Pfam" id="PF11907">
    <property type="entry name" value="DUF3427"/>
    <property type="match status" value="1"/>
</dbReference>
<dbReference type="InterPro" id="IPR001650">
    <property type="entry name" value="Helicase_C-like"/>
</dbReference>
<keyword evidence="3" id="KW-0347">Helicase</keyword>
<dbReference type="CDD" id="cd18032">
    <property type="entry name" value="DEXHc_RE_I_III_res"/>
    <property type="match status" value="1"/>
</dbReference>
<dbReference type="InterPro" id="IPR014001">
    <property type="entry name" value="Helicase_ATP-bd"/>
</dbReference>
<dbReference type="Pfam" id="PF13091">
    <property type="entry name" value="PLDc_2"/>
    <property type="match status" value="1"/>
</dbReference>
<sequence length="1004" mass="111906">MELTSTAVGRDTLFGFLDADAPSPRQFQPRLIVNEDGDTMLRAILHELRRSTSFVFSVAFVTPGAVATLKQALLDYAGRGTIITSTYLGFNSPQAFEELAALPGVDVLLLDDPAEAFHAKGYLFRQPTGTAAIIGSSNLTESALQRNHEWNLRFSALDGGNIVHQLEAVVARQVARARTLDQDWIDAYRRVWVRPVTHGAPQLIGPAGATRASEQVLPNAMQVEALEQIDLLRSAGERRAVVISATGTGKTILAALDVRRAAPRRMLFVVHREQILDKAISEFKRVLNAPDEDFGKWTGGVRQDNRRYVFATIQTISRADNLGTISPDAFDYVLIDEVHKAGARTYRRVIDHLSPDFLLGMTATPERTDGFDIFELFDHNVAYEIRLQKALEADMLAPFHYYGVTDYVDANGEVIDDASRLGQLVAPERVDHLLRAVDTYARRGEPIHGLVFCSGKDEAHELSRLLNARTLRGAPLRTRALTGDDRPEVREAAVEQLERGELDYLLTVDIFNEGIDIPKINQVVMLRQTSSSIVFTQQLGRGLRRAAGKDYLVVIDFIGNYTNNFLIPIALFGDTSLNKDSVRRALIDAREAGSIAGLSSVSFDEISRERVFRALDVAKLDSLANLKAAYTEMASRVGARPRLIDFARFDTVDATVLANREKTYWRFLRKIRKADAPSERADRLLRLLTYLILDGKRPHELVILQALLDRGEQTRSDVVGELSLRGCSHDDAVVDASLRVLDRSFLPAKVHDDYLPVVEVSGDRIGLSAEFRHEWDVDVDFRGHVEDLVETGLYLARHRHDWSAGFRVGERYSRRDACRLLNWASDQTSTVYGYKVDRATATCPIFVTYHKSDEVGATVAYEDELLDEATMRWFTRSRRTLASDEVRAITSNSVAIHVFVKRDDAEGTDFVYLGRARSQSPEQEQMPDGNGGAVSVVTMQLRLERPVPRSLFDYLTVGAVATPEPLPTSDIAWPEQGPVPGADVVHGDEQELLLPFDLAAELKD</sequence>
<dbReference type="GO" id="GO:0004386">
    <property type="term" value="F:helicase activity"/>
    <property type="evidence" value="ECO:0007669"/>
    <property type="project" value="UniProtKB-KW"/>
</dbReference>
<reference evidence="3 4" key="1">
    <citation type="submission" date="2021-07" db="EMBL/GenBank/DDBJ databases">
        <title>complete genome sequencing of Tessaracoccus sp.J1M15.</title>
        <authorList>
            <person name="Bae J.-W."/>
            <person name="Kim D.-y."/>
        </authorList>
    </citation>
    <scope>NUCLEOTIDE SEQUENCE [LARGE SCALE GENOMIC DNA]</scope>
    <source>
        <strain evidence="3 4">J1M15</strain>
    </source>
</reference>
<dbReference type="InterPro" id="IPR006935">
    <property type="entry name" value="Helicase/UvrB_N"/>
</dbReference>
<keyword evidence="3" id="KW-0378">Hydrolase</keyword>
<dbReference type="CDD" id="cd18799">
    <property type="entry name" value="SF2_C_EcoAI-like"/>
    <property type="match status" value="1"/>
</dbReference>
<keyword evidence="4" id="KW-1185">Reference proteome</keyword>
<dbReference type="InterPro" id="IPR050742">
    <property type="entry name" value="Helicase_Restrict-Modif_Enz"/>
</dbReference>
<keyword evidence="3" id="KW-0547">Nucleotide-binding</keyword>
<dbReference type="PROSITE" id="PS51194">
    <property type="entry name" value="HELICASE_CTER"/>
    <property type="match status" value="1"/>
</dbReference>
<dbReference type="Pfam" id="PF26350">
    <property type="entry name" value="DUF8090"/>
    <property type="match status" value="1"/>
</dbReference>
<keyword evidence="3" id="KW-0067">ATP-binding</keyword>
<dbReference type="SMART" id="SM00490">
    <property type="entry name" value="HELICc"/>
    <property type="match status" value="1"/>
</dbReference>
<protein>
    <submittedName>
        <fullName evidence="3">DEAD/DEAH box helicase</fullName>
    </submittedName>
</protein>
<dbReference type="RefSeq" id="WP_219083555.1">
    <property type="nucleotide sequence ID" value="NZ_CP079216.1"/>
</dbReference>
<dbReference type="CDD" id="cd09204">
    <property type="entry name" value="PLDc_N_DEXD_b2"/>
    <property type="match status" value="1"/>
</dbReference>
<evidence type="ECO:0000259" key="1">
    <source>
        <dbReference type="PROSITE" id="PS51192"/>
    </source>
</evidence>
<feature type="domain" description="Helicase ATP-binding" evidence="1">
    <location>
        <begin position="231"/>
        <end position="383"/>
    </location>
</feature>
<evidence type="ECO:0000259" key="2">
    <source>
        <dbReference type="PROSITE" id="PS51194"/>
    </source>
</evidence>
<dbReference type="PANTHER" id="PTHR47396">
    <property type="entry name" value="TYPE I RESTRICTION ENZYME ECOKI R PROTEIN"/>
    <property type="match status" value="1"/>
</dbReference>
<organism evidence="3 4">
    <name type="scientific">Tessaracoccus palaemonis</name>
    <dbReference type="NCBI Taxonomy" id="2829499"/>
    <lineage>
        <taxon>Bacteria</taxon>
        <taxon>Bacillati</taxon>
        <taxon>Actinomycetota</taxon>
        <taxon>Actinomycetes</taxon>
        <taxon>Propionibacteriales</taxon>
        <taxon>Propionibacteriaceae</taxon>
        <taxon>Tessaracoccus</taxon>
    </lineage>
</organism>
<dbReference type="InterPro" id="IPR058403">
    <property type="entry name" value="DUF8090"/>
</dbReference>
<dbReference type="InterPro" id="IPR025202">
    <property type="entry name" value="PLD-like_dom"/>
</dbReference>
<dbReference type="PROSITE" id="PS51192">
    <property type="entry name" value="HELICASE_ATP_BIND_1"/>
    <property type="match status" value="1"/>
</dbReference>
<dbReference type="Proteomes" id="UP000824504">
    <property type="component" value="Chromosome"/>
</dbReference>
<evidence type="ECO:0000313" key="3">
    <source>
        <dbReference type="EMBL" id="QXT63627.1"/>
    </source>
</evidence>
<proteinExistence type="predicted"/>
<dbReference type="Pfam" id="PF04851">
    <property type="entry name" value="ResIII"/>
    <property type="match status" value="1"/>
</dbReference>
<dbReference type="InterPro" id="IPR021835">
    <property type="entry name" value="DUF3427"/>
</dbReference>
<gene>
    <name evidence="3" type="ORF">KDB89_03885</name>
</gene>
<accession>A0ABX8SJT0</accession>
<dbReference type="PANTHER" id="PTHR47396:SF1">
    <property type="entry name" value="ATP-DEPENDENT HELICASE IRC3-RELATED"/>
    <property type="match status" value="1"/>
</dbReference>
<evidence type="ECO:0000313" key="4">
    <source>
        <dbReference type="Proteomes" id="UP000824504"/>
    </source>
</evidence>
<feature type="domain" description="Helicase C-terminal" evidence="2">
    <location>
        <begin position="429"/>
        <end position="590"/>
    </location>
</feature>
<dbReference type="Pfam" id="PF00271">
    <property type="entry name" value="Helicase_C"/>
    <property type="match status" value="1"/>
</dbReference>
<dbReference type="EMBL" id="CP079216">
    <property type="protein sequence ID" value="QXT63627.1"/>
    <property type="molecule type" value="Genomic_DNA"/>
</dbReference>